<evidence type="ECO:0000313" key="2">
    <source>
        <dbReference type="EMBL" id="KAA6380466.1"/>
    </source>
</evidence>
<evidence type="ECO:0000313" key="3">
    <source>
        <dbReference type="Proteomes" id="UP000324800"/>
    </source>
</evidence>
<dbReference type="AlphaFoldDB" id="A0A5J4VD27"/>
<feature type="region of interest" description="Disordered" evidence="1">
    <location>
        <begin position="1"/>
        <end position="21"/>
    </location>
</feature>
<name>A0A5J4VD27_9EUKA</name>
<dbReference type="EMBL" id="SNRW01007878">
    <property type="protein sequence ID" value="KAA6380466.1"/>
    <property type="molecule type" value="Genomic_DNA"/>
</dbReference>
<proteinExistence type="predicted"/>
<reference evidence="2 3" key="1">
    <citation type="submission" date="2019-03" db="EMBL/GenBank/DDBJ databases">
        <title>Single cell metagenomics reveals metabolic interactions within the superorganism composed of flagellate Streblomastix strix and complex community of Bacteroidetes bacteria on its surface.</title>
        <authorList>
            <person name="Treitli S.C."/>
            <person name="Kolisko M."/>
            <person name="Husnik F."/>
            <person name="Keeling P."/>
            <person name="Hampl V."/>
        </authorList>
    </citation>
    <scope>NUCLEOTIDE SEQUENCE [LARGE SCALE GENOMIC DNA]</scope>
    <source>
        <strain evidence="2">ST1C</strain>
    </source>
</reference>
<comment type="caution">
    <text evidence="2">The sequence shown here is derived from an EMBL/GenBank/DDBJ whole genome shotgun (WGS) entry which is preliminary data.</text>
</comment>
<organism evidence="2 3">
    <name type="scientific">Streblomastix strix</name>
    <dbReference type="NCBI Taxonomy" id="222440"/>
    <lineage>
        <taxon>Eukaryota</taxon>
        <taxon>Metamonada</taxon>
        <taxon>Preaxostyla</taxon>
        <taxon>Oxymonadida</taxon>
        <taxon>Streblomastigidae</taxon>
        <taxon>Streblomastix</taxon>
    </lineage>
</organism>
<feature type="compositionally biased region" description="Basic and acidic residues" evidence="1">
    <location>
        <begin position="1"/>
        <end position="13"/>
    </location>
</feature>
<accession>A0A5J4VD27</accession>
<dbReference type="Proteomes" id="UP000324800">
    <property type="component" value="Unassembled WGS sequence"/>
</dbReference>
<gene>
    <name evidence="2" type="ORF">EZS28_024009</name>
</gene>
<protein>
    <submittedName>
        <fullName evidence="2">Uncharacterized protein</fullName>
    </submittedName>
</protein>
<evidence type="ECO:0000256" key="1">
    <source>
        <dbReference type="SAM" id="MobiDB-lite"/>
    </source>
</evidence>
<sequence length="192" mass="21304">MSIDGHDGTRKLTENTSVTSKTASIQQLDAEIVMSITLDRRSASSNGRHVVEENCRFHRRIGPISKETDGSTSNRYDQVQFKDNATRMGQRLRKGTITGNPNDFIFTTLESIIATKPESVHTTQPPLYPTSSTVNIWITVITVLLPLHCTTSAIPDLSNQILGYSTIESFLSTMNPPQIQMSEPRLPTNTNI</sequence>